<feature type="region of interest" description="Disordered" evidence="1">
    <location>
        <begin position="156"/>
        <end position="207"/>
    </location>
</feature>
<feature type="compositionally biased region" description="Acidic residues" evidence="1">
    <location>
        <begin position="188"/>
        <end position="200"/>
    </location>
</feature>
<evidence type="ECO:0000313" key="5">
    <source>
        <dbReference type="Proteomes" id="UP001632037"/>
    </source>
</evidence>
<organism evidence="4 5">
    <name type="scientific">Phytophthora oleae</name>
    <dbReference type="NCBI Taxonomy" id="2107226"/>
    <lineage>
        <taxon>Eukaryota</taxon>
        <taxon>Sar</taxon>
        <taxon>Stramenopiles</taxon>
        <taxon>Oomycota</taxon>
        <taxon>Peronosporomycetes</taxon>
        <taxon>Peronosporales</taxon>
        <taxon>Peronosporaceae</taxon>
        <taxon>Phytophthora</taxon>
    </lineage>
</organism>
<feature type="chain" id="PRO_5044836546" description="RxLR effector protein" evidence="3">
    <location>
        <begin position="21"/>
        <end position="207"/>
    </location>
</feature>
<feature type="transmembrane region" description="Helical" evidence="2">
    <location>
        <begin position="109"/>
        <end position="132"/>
    </location>
</feature>
<gene>
    <name evidence="4" type="ORF">V7S43_000019</name>
</gene>
<keyword evidence="5" id="KW-1185">Reference proteome</keyword>
<keyword evidence="2" id="KW-1133">Transmembrane helix</keyword>
<evidence type="ECO:0000256" key="1">
    <source>
        <dbReference type="SAM" id="MobiDB-lite"/>
    </source>
</evidence>
<evidence type="ECO:0000256" key="2">
    <source>
        <dbReference type="SAM" id="Phobius"/>
    </source>
</evidence>
<keyword evidence="2" id="KW-0812">Transmembrane</keyword>
<dbReference type="Proteomes" id="UP001632037">
    <property type="component" value="Unassembled WGS sequence"/>
</dbReference>
<sequence length="207" mass="21328">MKLAAIAMLASAAAFAGASANAIGIQRGLRVETADGDAITAAELRDDELGANEDFWGSWDNQYAVDTNSGSIHGPSVGDLPSAAKGILQQAETVVTSALPFSVEHAKSLVLPICLVVAALFVITVAAVLVGVRRQQLSEPMFGPVELASDLPVPMTTSAASEAGNDDSDSDSSPLSDADDTGATILAGEEEEEMKEEDRDELVVALA</sequence>
<comment type="caution">
    <text evidence="4">The sequence shown here is derived from an EMBL/GenBank/DDBJ whole genome shotgun (WGS) entry which is preliminary data.</text>
</comment>
<name>A0ABD3G6I7_9STRA</name>
<reference evidence="4 5" key="1">
    <citation type="submission" date="2024-09" db="EMBL/GenBank/DDBJ databases">
        <title>Genome sequencing and assembly of Phytophthora oleae, isolate VK10A, causative agent of rot of olive drupes.</title>
        <authorList>
            <person name="Conti Taguali S."/>
            <person name="Riolo M."/>
            <person name="La Spada F."/>
            <person name="Cacciola S.O."/>
            <person name="Dionisio G."/>
        </authorList>
    </citation>
    <scope>NUCLEOTIDE SEQUENCE [LARGE SCALE GENOMIC DNA]</scope>
    <source>
        <strain evidence="4 5">VK10A</strain>
    </source>
</reference>
<keyword evidence="2" id="KW-0472">Membrane</keyword>
<evidence type="ECO:0000313" key="4">
    <source>
        <dbReference type="EMBL" id="KAL3674069.1"/>
    </source>
</evidence>
<dbReference type="AlphaFoldDB" id="A0ABD3G6I7"/>
<protein>
    <recommendedName>
        <fullName evidence="6">RxLR effector protein</fullName>
    </recommendedName>
</protein>
<proteinExistence type="predicted"/>
<evidence type="ECO:0008006" key="6">
    <source>
        <dbReference type="Google" id="ProtNLM"/>
    </source>
</evidence>
<accession>A0ABD3G6I7</accession>
<feature type="signal peptide" evidence="3">
    <location>
        <begin position="1"/>
        <end position="20"/>
    </location>
</feature>
<evidence type="ECO:0000256" key="3">
    <source>
        <dbReference type="SAM" id="SignalP"/>
    </source>
</evidence>
<dbReference type="EMBL" id="JBIMZQ010000001">
    <property type="protein sequence ID" value="KAL3674069.1"/>
    <property type="molecule type" value="Genomic_DNA"/>
</dbReference>
<keyword evidence="3" id="KW-0732">Signal</keyword>